<evidence type="ECO:0000256" key="1">
    <source>
        <dbReference type="SAM" id="MobiDB-lite"/>
    </source>
</evidence>
<feature type="region of interest" description="Disordered" evidence="1">
    <location>
        <begin position="269"/>
        <end position="288"/>
    </location>
</feature>
<feature type="compositionally biased region" description="Polar residues" evidence="1">
    <location>
        <begin position="213"/>
        <end position="242"/>
    </location>
</feature>
<evidence type="ECO:0000313" key="3">
    <source>
        <dbReference type="Proteomes" id="UP001175226"/>
    </source>
</evidence>
<keyword evidence="3" id="KW-1185">Reference proteome</keyword>
<evidence type="ECO:0000313" key="2">
    <source>
        <dbReference type="EMBL" id="KAK0432468.1"/>
    </source>
</evidence>
<sequence>MYNTSSSSCIPREQTPALDILVVTADQGNVKRGTERIRPLITGRGNLSGTLFFETKLFMLSAEFTWGTRHSLLPHNHGEALYVLKRLIYSFFTPERSNTWRTICTAASFRFTLDHSDFLSNMPSSLTNYLQWTESRNLPATIDELPDGAHLLWIGPKRVDEVILYCHGGAYMMSCSGNVMTFCRYLQVELEQRNNSSQTTPSQPNYAKPKPQWTPSSKPAPNPQTSHSQEPPPVGTSSSKFSPTCLHPSPIRRPHPRNALPRCIPHVALGLHDGGPRSPPAPARSQTHIRQHELPLRATCVSNRSSKTYQKPQFPFVDPLEAPEDRFDGLSRLAERVFVMWGEVECLREGQRRLCEKYLEPYHPRVELYEQVSGIHCQPIWDSSWMSNVGEPRIVEWFGRLYTTDKEGVIRDFTKGTFASETRVAGSFYASLGGEEGNFSCWWGIDDVGEAAVPPAERLLYSRIWESRDTLHMIKSPLAYITDSGSSGRIYFRIEFVQGKLTMLVGYREVRQLQF</sequence>
<dbReference type="AlphaFoldDB" id="A0AA39MG13"/>
<protein>
    <submittedName>
        <fullName evidence="2">Uncharacterized protein</fullName>
    </submittedName>
</protein>
<gene>
    <name evidence="2" type="ORF">EV421DRAFT_2024008</name>
</gene>
<proteinExistence type="predicted"/>
<dbReference type="EMBL" id="JAUEPT010000094">
    <property type="protein sequence ID" value="KAK0432468.1"/>
    <property type="molecule type" value="Genomic_DNA"/>
</dbReference>
<name>A0AA39MG13_9AGAR</name>
<comment type="caution">
    <text evidence="2">The sequence shown here is derived from an EMBL/GenBank/DDBJ whole genome shotgun (WGS) entry which is preliminary data.</text>
</comment>
<accession>A0AA39MG13</accession>
<reference evidence="2" key="1">
    <citation type="submission" date="2023-06" db="EMBL/GenBank/DDBJ databases">
        <authorList>
            <consortium name="Lawrence Berkeley National Laboratory"/>
            <person name="Ahrendt S."/>
            <person name="Sahu N."/>
            <person name="Indic B."/>
            <person name="Wong-Bajracharya J."/>
            <person name="Merenyi Z."/>
            <person name="Ke H.-M."/>
            <person name="Monk M."/>
            <person name="Kocsube S."/>
            <person name="Drula E."/>
            <person name="Lipzen A."/>
            <person name="Balint B."/>
            <person name="Henrissat B."/>
            <person name="Andreopoulos B."/>
            <person name="Martin F.M."/>
            <person name="Harder C.B."/>
            <person name="Rigling D."/>
            <person name="Ford K.L."/>
            <person name="Foster G.D."/>
            <person name="Pangilinan J."/>
            <person name="Papanicolaou A."/>
            <person name="Barry K."/>
            <person name="LaButti K."/>
            <person name="Viragh M."/>
            <person name="Koriabine M."/>
            <person name="Yan M."/>
            <person name="Riley R."/>
            <person name="Champramary S."/>
            <person name="Plett K.L."/>
            <person name="Tsai I.J."/>
            <person name="Slot J."/>
            <person name="Sipos G."/>
            <person name="Plett J."/>
            <person name="Nagy L.G."/>
            <person name="Grigoriev I.V."/>
        </authorList>
    </citation>
    <scope>NUCLEOTIDE SEQUENCE</scope>
    <source>
        <strain evidence="2">FPL87.14</strain>
    </source>
</reference>
<organism evidence="2 3">
    <name type="scientific">Armillaria borealis</name>
    <dbReference type="NCBI Taxonomy" id="47425"/>
    <lineage>
        <taxon>Eukaryota</taxon>
        <taxon>Fungi</taxon>
        <taxon>Dikarya</taxon>
        <taxon>Basidiomycota</taxon>
        <taxon>Agaricomycotina</taxon>
        <taxon>Agaricomycetes</taxon>
        <taxon>Agaricomycetidae</taxon>
        <taxon>Agaricales</taxon>
        <taxon>Marasmiineae</taxon>
        <taxon>Physalacriaceae</taxon>
        <taxon>Armillaria</taxon>
    </lineage>
</organism>
<feature type="region of interest" description="Disordered" evidence="1">
    <location>
        <begin position="194"/>
        <end position="259"/>
    </location>
</feature>
<feature type="compositionally biased region" description="Polar residues" evidence="1">
    <location>
        <begin position="194"/>
        <end position="205"/>
    </location>
</feature>
<dbReference type="Proteomes" id="UP001175226">
    <property type="component" value="Unassembled WGS sequence"/>
</dbReference>